<protein>
    <submittedName>
        <fullName evidence="2">OLC1v1028752C1</fullName>
    </submittedName>
</protein>
<evidence type="ECO:0000313" key="2">
    <source>
        <dbReference type="EMBL" id="CAI9093285.1"/>
    </source>
</evidence>
<reference evidence="2" key="1">
    <citation type="submission" date="2023-03" db="EMBL/GenBank/DDBJ databases">
        <authorList>
            <person name="Julca I."/>
        </authorList>
    </citation>
    <scope>NUCLEOTIDE SEQUENCE</scope>
</reference>
<feature type="region of interest" description="Disordered" evidence="1">
    <location>
        <begin position="194"/>
        <end position="224"/>
    </location>
</feature>
<organism evidence="2 3">
    <name type="scientific">Oldenlandia corymbosa var. corymbosa</name>
    <dbReference type="NCBI Taxonomy" id="529605"/>
    <lineage>
        <taxon>Eukaryota</taxon>
        <taxon>Viridiplantae</taxon>
        <taxon>Streptophyta</taxon>
        <taxon>Embryophyta</taxon>
        <taxon>Tracheophyta</taxon>
        <taxon>Spermatophyta</taxon>
        <taxon>Magnoliopsida</taxon>
        <taxon>eudicotyledons</taxon>
        <taxon>Gunneridae</taxon>
        <taxon>Pentapetalae</taxon>
        <taxon>asterids</taxon>
        <taxon>lamiids</taxon>
        <taxon>Gentianales</taxon>
        <taxon>Rubiaceae</taxon>
        <taxon>Rubioideae</taxon>
        <taxon>Spermacoceae</taxon>
        <taxon>Hedyotis-Oldenlandia complex</taxon>
        <taxon>Oldenlandia</taxon>
    </lineage>
</organism>
<name>A0AAV1CE63_OLDCO</name>
<evidence type="ECO:0000313" key="3">
    <source>
        <dbReference type="Proteomes" id="UP001161247"/>
    </source>
</evidence>
<feature type="compositionally biased region" description="Acidic residues" evidence="1">
    <location>
        <begin position="135"/>
        <end position="144"/>
    </location>
</feature>
<evidence type="ECO:0000256" key="1">
    <source>
        <dbReference type="SAM" id="MobiDB-lite"/>
    </source>
</evidence>
<feature type="region of interest" description="Disordered" evidence="1">
    <location>
        <begin position="1"/>
        <end position="43"/>
    </location>
</feature>
<feature type="region of interest" description="Disordered" evidence="1">
    <location>
        <begin position="122"/>
        <end position="152"/>
    </location>
</feature>
<dbReference type="AlphaFoldDB" id="A0AAV1CE63"/>
<proteinExistence type="predicted"/>
<keyword evidence="3" id="KW-1185">Reference proteome</keyword>
<feature type="compositionally biased region" description="Basic and acidic residues" evidence="1">
    <location>
        <begin position="19"/>
        <end position="36"/>
    </location>
</feature>
<sequence length="492" mass="54897">MKAFAGILRGNVNPRKRTREQTQKKEKKRTGERISRDLPLISTEKSPDLPDGIWIYDPVIAGEEDVKIGVATKIGIEIPPISSSPSSSFERLNDKRKPYTTAETAARAAAKRAKRLATAAEKAAAKEAAAKAEAAAEEAAAEEAAEAKWEAMEAKWEAMDEEAAAMGESTDEETAAMGEISGIELAQSLAAIKEKREAAGDRRDAIQPHSESEKESPSTDEDEPFDAVRMWKKQSPRPPGKPLTLVQRWGRWKEYYKMVHETQGFGVTWAPDSSFKSKFRPYEYTKMKTITPEMANIFKDRNTIIAKLQGMAQKCIKFYNQNHKDGQQFKFDVGNEVGNVAYTPYSDASLFFITFTASLASPDDGSSKKTFYGQYCVFHWPEGDELEDPDRDETGGGASYCMMKDDFDNSWNPRKPCSLSCCTRYNFYPVRSVTYRDWVSQRWKAHQQEETAWEHKAPGWLAGELLGQGKSHGCTGPASESCLESCVGMDAS</sequence>
<dbReference type="Proteomes" id="UP001161247">
    <property type="component" value="Chromosome 2"/>
</dbReference>
<feature type="compositionally biased region" description="Basic and acidic residues" evidence="1">
    <location>
        <begin position="194"/>
        <end position="217"/>
    </location>
</feature>
<gene>
    <name evidence="2" type="ORF">OLC1_LOCUS4737</name>
</gene>
<dbReference type="EMBL" id="OX459119">
    <property type="protein sequence ID" value="CAI9093285.1"/>
    <property type="molecule type" value="Genomic_DNA"/>
</dbReference>
<accession>A0AAV1CE63</accession>